<dbReference type="SUPFAM" id="SSF53790">
    <property type="entry name" value="Tetrapyrrole methylase"/>
    <property type="match status" value="1"/>
</dbReference>
<dbReference type="GO" id="GO:0009236">
    <property type="term" value="P:cobalamin biosynthetic process"/>
    <property type="evidence" value="ECO:0007669"/>
    <property type="project" value="UniProtKB-UniPathway"/>
</dbReference>
<comment type="caution">
    <text evidence="8">The sequence shown here is derived from an EMBL/GenBank/DDBJ whole genome shotgun (WGS) entry which is preliminary data.</text>
</comment>
<evidence type="ECO:0000256" key="6">
    <source>
        <dbReference type="ARBA" id="ARBA00022691"/>
    </source>
</evidence>
<proteinExistence type="inferred from homology"/>
<dbReference type="CDD" id="cd11641">
    <property type="entry name" value="Precorrin-4_C11-MT"/>
    <property type="match status" value="1"/>
</dbReference>
<accession>A0A3A5HBY1</accession>
<dbReference type="Pfam" id="PF00590">
    <property type="entry name" value="TP_methylase"/>
    <property type="match status" value="1"/>
</dbReference>
<dbReference type="GO" id="GO:0032259">
    <property type="term" value="P:methylation"/>
    <property type="evidence" value="ECO:0007669"/>
    <property type="project" value="UniProtKB-KW"/>
</dbReference>
<dbReference type="OrthoDB" id="9815856at2"/>
<dbReference type="PANTHER" id="PTHR45790">
    <property type="entry name" value="SIROHEME SYNTHASE-RELATED"/>
    <property type="match status" value="1"/>
</dbReference>
<dbReference type="PANTHER" id="PTHR45790:SF4">
    <property type="entry name" value="COBALT-PRECORRIN-4 C(11)-METHYLTRANSFERASE"/>
    <property type="match status" value="1"/>
</dbReference>
<dbReference type="PROSITE" id="PS00839">
    <property type="entry name" value="SUMT_1"/>
    <property type="match status" value="1"/>
</dbReference>
<dbReference type="InterPro" id="IPR050161">
    <property type="entry name" value="Siro_Cobalamin_biosynth"/>
</dbReference>
<reference evidence="9" key="1">
    <citation type="submission" date="2018-09" db="EMBL/GenBank/DDBJ databases">
        <authorList>
            <person name="Zhu H."/>
        </authorList>
    </citation>
    <scope>NUCLEOTIDE SEQUENCE [LARGE SCALE GENOMIC DNA]</scope>
    <source>
        <strain evidence="9">K1W22B-1</strain>
    </source>
</reference>
<dbReference type="InterPro" id="IPR035996">
    <property type="entry name" value="4pyrrol_Methylase_sf"/>
</dbReference>
<comment type="pathway">
    <text evidence="1">Cofactor biosynthesis; adenosylcobalamin biosynthesis.</text>
</comment>
<evidence type="ECO:0000313" key="9">
    <source>
        <dbReference type="Proteomes" id="UP000276542"/>
    </source>
</evidence>
<dbReference type="InterPro" id="IPR014777">
    <property type="entry name" value="4pyrrole_Mease_sub1"/>
</dbReference>
<dbReference type="InterPro" id="IPR003043">
    <property type="entry name" value="Uropor_MeTrfase_CS"/>
</dbReference>
<evidence type="ECO:0000256" key="2">
    <source>
        <dbReference type="ARBA" id="ARBA00005879"/>
    </source>
</evidence>
<evidence type="ECO:0000256" key="4">
    <source>
        <dbReference type="ARBA" id="ARBA00022603"/>
    </source>
</evidence>
<dbReference type="UniPathway" id="UPA00148"/>
<dbReference type="AlphaFoldDB" id="A0A3A5HBY1"/>
<comment type="similarity">
    <text evidence="2">Belongs to the precorrin methyltransferase family.</text>
</comment>
<name>A0A3A5HBY1_9ACTN</name>
<dbReference type="EMBL" id="QYRP01000002">
    <property type="protein sequence ID" value="RJS45564.1"/>
    <property type="molecule type" value="Genomic_DNA"/>
</dbReference>
<dbReference type="InterPro" id="IPR014776">
    <property type="entry name" value="4pyrrole_Mease_sub2"/>
</dbReference>
<dbReference type="InterPro" id="IPR000878">
    <property type="entry name" value="4pyrrol_Mease"/>
</dbReference>
<evidence type="ECO:0000313" key="8">
    <source>
        <dbReference type="EMBL" id="RJS45564.1"/>
    </source>
</evidence>
<dbReference type="EC" id="2.1.1.133" evidence="8"/>
<evidence type="ECO:0000256" key="1">
    <source>
        <dbReference type="ARBA" id="ARBA00004953"/>
    </source>
</evidence>
<dbReference type="NCBIfam" id="TIGR01465">
    <property type="entry name" value="cobM_cbiF"/>
    <property type="match status" value="1"/>
</dbReference>
<dbReference type="Gene3D" id="3.40.1010.10">
    <property type="entry name" value="Cobalt-precorrin-4 Transmethylase, Domain 1"/>
    <property type="match status" value="1"/>
</dbReference>
<keyword evidence="6" id="KW-0949">S-adenosyl-L-methionine</keyword>
<dbReference type="InterPro" id="IPR006362">
    <property type="entry name" value="Cbl_synth_CobM/CibF"/>
</dbReference>
<dbReference type="Gene3D" id="3.30.950.10">
    <property type="entry name" value="Methyltransferase, Cobalt-precorrin-4 Transmethylase, Domain 2"/>
    <property type="match status" value="1"/>
</dbReference>
<evidence type="ECO:0000256" key="3">
    <source>
        <dbReference type="ARBA" id="ARBA00022573"/>
    </source>
</evidence>
<dbReference type="GO" id="GO:0046026">
    <property type="term" value="F:precorrin-4 C11-methyltransferase activity"/>
    <property type="evidence" value="ECO:0007669"/>
    <property type="project" value="UniProtKB-EC"/>
</dbReference>
<feature type="domain" description="Tetrapyrrole methylase" evidence="7">
    <location>
        <begin position="20"/>
        <end position="226"/>
    </location>
</feature>
<keyword evidence="5 8" id="KW-0808">Transferase</keyword>
<sequence>MARGHDRGAVERRKGSEVTTVFFVGAGPGAPDLITVRGLRLLQSARVVMYAGALVPEELLAEVPADARRVDTQHLTLEQITAEYAAARDAGLDVVRLHSGDLSIYSAVAEQVRRLNELGIGSTMVPGVPAFAAASAALGLELTVPEVNQSVVLTRLSREASKMPPRETLDNLGKAGALIVLHLATHLVDEVVRELLPNYGLDCPAAVVFQASQPDQVILRGTLGDIAQQVKDAGLKRSAVIMVGRSLAAEGFRDSHLYSCDRDRSLS</sequence>
<protein>
    <submittedName>
        <fullName evidence="8">Precorrin-4 C(11)-methyltransferase</fullName>
        <ecNumber evidence="8">2.1.1.133</ecNumber>
    </submittedName>
</protein>
<keyword evidence="4 8" id="KW-0489">Methyltransferase</keyword>
<evidence type="ECO:0000259" key="7">
    <source>
        <dbReference type="Pfam" id="PF00590"/>
    </source>
</evidence>
<keyword evidence="3" id="KW-0169">Cobalamin biosynthesis</keyword>
<gene>
    <name evidence="8" type="primary">cobM</name>
    <name evidence="8" type="ORF">D4739_04580</name>
</gene>
<keyword evidence="9" id="KW-1185">Reference proteome</keyword>
<evidence type="ECO:0000256" key="5">
    <source>
        <dbReference type="ARBA" id="ARBA00022679"/>
    </source>
</evidence>
<organism evidence="8 9">
    <name type="scientific">Nocardioides cavernaquae</name>
    <dbReference type="NCBI Taxonomy" id="2321396"/>
    <lineage>
        <taxon>Bacteria</taxon>
        <taxon>Bacillati</taxon>
        <taxon>Actinomycetota</taxon>
        <taxon>Actinomycetes</taxon>
        <taxon>Propionibacteriales</taxon>
        <taxon>Nocardioidaceae</taxon>
        <taxon>Nocardioides</taxon>
    </lineage>
</organism>
<dbReference type="Proteomes" id="UP000276542">
    <property type="component" value="Unassembled WGS sequence"/>
</dbReference>